<feature type="domain" description="FAM13A-like" evidence="3">
    <location>
        <begin position="416"/>
        <end position="484"/>
    </location>
</feature>
<name>A0A401SUI8_CHIPU</name>
<organism evidence="4 5">
    <name type="scientific">Chiloscyllium punctatum</name>
    <name type="common">Brownbanded bambooshark</name>
    <name type="synonym">Hemiscyllium punctatum</name>
    <dbReference type="NCBI Taxonomy" id="137246"/>
    <lineage>
        <taxon>Eukaryota</taxon>
        <taxon>Metazoa</taxon>
        <taxon>Chordata</taxon>
        <taxon>Craniata</taxon>
        <taxon>Vertebrata</taxon>
        <taxon>Chondrichthyes</taxon>
        <taxon>Elasmobranchii</taxon>
        <taxon>Galeomorphii</taxon>
        <taxon>Galeoidea</taxon>
        <taxon>Orectolobiformes</taxon>
        <taxon>Hemiscylliidae</taxon>
        <taxon>Chiloscyllium</taxon>
    </lineage>
</organism>
<comment type="caution">
    <text evidence="4">The sequence shown here is derived from an EMBL/GenBank/DDBJ whole genome shotgun (WGS) entry which is preliminary data.</text>
</comment>
<dbReference type="Pfam" id="PF26116">
    <property type="entry name" value="FAM13A"/>
    <property type="match status" value="1"/>
</dbReference>
<evidence type="ECO:0000313" key="4">
    <source>
        <dbReference type="EMBL" id="GCC34055.1"/>
    </source>
</evidence>
<evidence type="ECO:0000313" key="5">
    <source>
        <dbReference type="Proteomes" id="UP000287033"/>
    </source>
</evidence>
<dbReference type="PANTHER" id="PTHR15904:SF19">
    <property type="entry name" value="PROTEIN FAM13C"/>
    <property type="match status" value="1"/>
</dbReference>
<dbReference type="OrthoDB" id="185175at2759"/>
<protein>
    <recommendedName>
        <fullName evidence="3">FAM13A-like domain-containing protein</fullName>
    </recommendedName>
</protein>
<dbReference type="InterPro" id="IPR039102">
    <property type="entry name" value="FAM13"/>
</dbReference>
<dbReference type="STRING" id="137246.A0A401SUI8"/>
<proteinExistence type="inferred from homology"/>
<evidence type="ECO:0000256" key="2">
    <source>
        <dbReference type="SAM" id="MobiDB-lite"/>
    </source>
</evidence>
<dbReference type="OMA" id="CHSADEN"/>
<feature type="compositionally biased region" description="Basic and acidic residues" evidence="2">
    <location>
        <begin position="244"/>
        <end position="253"/>
    </location>
</feature>
<evidence type="ECO:0000256" key="1">
    <source>
        <dbReference type="ARBA" id="ARBA00007549"/>
    </source>
</evidence>
<keyword evidence="5" id="KW-1185">Reference proteome</keyword>
<dbReference type="EMBL" id="BEZZ01000564">
    <property type="protein sequence ID" value="GCC34055.1"/>
    <property type="molecule type" value="Genomic_DNA"/>
</dbReference>
<feature type="region of interest" description="Disordered" evidence="2">
    <location>
        <begin position="223"/>
        <end position="264"/>
    </location>
</feature>
<dbReference type="Proteomes" id="UP000287033">
    <property type="component" value="Unassembled WGS sequence"/>
</dbReference>
<comment type="similarity">
    <text evidence="1">Belongs to the FAM13 family.</text>
</comment>
<evidence type="ECO:0000259" key="3">
    <source>
        <dbReference type="Pfam" id="PF26116"/>
    </source>
</evidence>
<accession>A0A401SUI8</accession>
<reference evidence="4 5" key="1">
    <citation type="journal article" date="2018" name="Nat. Ecol. Evol.">
        <title>Shark genomes provide insights into elasmobranch evolution and the origin of vertebrates.</title>
        <authorList>
            <person name="Hara Y"/>
            <person name="Yamaguchi K"/>
            <person name="Onimaru K"/>
            <person name="Kadota M"/>
            <person name="Koyanagi M"/>
            <person name="Keeley SD"/>
            <person name="Tatsumi K"/>
            <person name="Tanaka K"/>
            <person name="Motone F"/>
            <person name="Kageyama Y"/>
            <person name="Nozu R"/>
            <person name="Adachi N"/>
            <person name="Nishimura O"/>
            <person name="Nakagawa R"/>
            <person name="Tanegashima C"/>
            <person name="Kiyatake I"/>
            <person name="Matsumoto R"/>
            <person name="Murakumo K"/>
            <person name="Nishida K"/>
            <person name="Terakita A"/>
            <person name="Kuratani S"/>
            <person name="Sato K"/>
            <person name="Hyodo S Kuraku.S."/>
        </authorList>
    </citation>
    <scope>NUCLEOTIDE SEQUENCE [LARGE SCALE GENOMIC DNA]</scope>
</reference>
<feature type="region of interest" description="Disordered" evidence="2">
    <location>
        <begin position="27"/>
        <end position="57"/>
    </location>
</feature>
<gene>
    <name evidence="4" type="ORF">chiPu_0012528</name>
</gene>
<dbReference type="InterPro" id="IPR059029">
    <property type="entry name" value="FAM13A_dom"/>
</dbReference>
<dbReference type="AlphaFoldDB" id="A0A401SUI8"/>
<dbReference type="PANTHER" id="PTHR15904">
    <property type="entry name" value="FAM13"/>
    <property type="match status" value="1"/>
</dbReference>
<sequence>MFCFCLQNSLMKLQSFDIDLCSSFLPSPEEGPGTPRSKEQTPPINRSGTADEGSTGEHTAPIIDFKLMHRQDSDEPIPAFEGWQSELENGVEAHRSMGAGRLLHHITEGDNPLVSPRCSSFSKSQRFVLDTEAAPSPPSAQLFIMPRNSSLVNSEAENSPMLMMQLTKQIQNLRKKIRKYEEKFEQEKKYRPSHSDKVGNPEVLKWMNDLTRARKQLKELKLKISEEENRRHRHRSSVLPGNSRQDKENKHQGSGESQQKPSVEETVQIVMKKLKEKQEILGLPEDVKEMTQKQLRLDKVNMQNCLLHFESLYGRPVNKQERLLMKPLYDRYRSIRQLLSPAAAIPTIEEEGSDEETILKSCEISTRPIEEFPFQEFVGNVDHRDEDHEPGFLPPLDEKKDIRHSTTSLANLHEASMPELLEHLHETRVEKKKLRKALREFEEQFLKQTGRNVQKEDRIPMAEEYIQYKHTKAKLRLLEVLIAKLDGTKTVLSS</sequence>